<evidence type="ECO:0000256" key="1">
    <source>
        <dbReference type="ARBA" id="ARBA00007274"/>
    </source>
</evidence>
<organism evidence="5 6">
    <name type="scientific">Pedobacter hartonius</name>
    <dbReference type="NCBI Taxonomy" id="425514"/>
    <lineage>
        <taxon>Bacteria</taxon>
        <taxon>Pseudomonadati</taxon>
        <taxon>Bacteroidota</taxon>
        <taxon>Sphingobacteriia</taxon>
        <taxon>Sphingobacteriales</taxon>
        <taxon>Sphingobacteriaceae</taxon>
        <taxon>Pedobacter</taxon>
    </lineage>
</organism>
<gene>
    <name evidence="5" type="ORF">SAMN05443550_10890</name>
</gene>
<dbReference type="Gene3D" id="2.160.10.10">
    <property type="entry name" value="Hexapeptide repeat proteins"/>
    <property type="match status" value="1"/>
</dbReference>
<dbReference type="STRING" id="425514.SAMN05443550_10890"/>
<dbReference type="AlphaFoldDB" id="A0A1H4FS49"/>
<sequence>MIKKKIMLVGGGGHCKACIDVIEQANIYHIEGILDNINMMGATILGYKIVGDDSDIIRYINEECFFFVTIGQIKSAENRIRIFQNLKINKAITPNIISPRAYVSKHAELGDGNIVMHGAIVNAGVKIGNNCILNTGCTIEHDAVIGNHNHISTSATINGGSIIGDEVFIGSNATISNQINISKGSIIGSGSVVIKNIEEPGTYVGNPVIKIK</sequence>
<dbReference type="InterPro" id="IPR050179">
    <property type="entry name" value="Trans_hexapeptide_repeat"/>
</dbReference>
<dbReference type="RefSeq" id="WP_217631577.1">
    <property type="nucleotide sequence ID" value="NZ_FNRA01000008.1"/>
</dbReference>
<evidence type="ECO:0000313" key="6">
    <source>
        <dbReference type="Proteomes" id="UP000198850"/>
    </source>
</evidence>
<dbReference type="CDD" id="cd03360">
    <property type="entry name" value="LbH_AT_putative"/>
    <property type="match status" value="1"/>
</dbReference>
<accession>A0A1H4FS49</accession>
<name>A0A1H4FS49_9SPHI</name>
<feature type="domain" description="PglD N-terminal" evidence="4">
    <location>
        <begin position="5"/>
        <end position="74"/>
    </location>
</feature>
<dbReference type="PANTHER" id="PTHR43300:SF7">
    <property type="entry name" value="UDP-N-ACETYLBACILLOSAMINE N-ACETYLTRANSFERASE"/>
    <property type="match status" value="1"/>
</dbReference>
<feature type="binding site" evidence="3">
    <location>
        <position position="71"/>
    </location>
    <ligand>
        <name>substrate</name>
    </ligand>
</feature>
<dbReference type="Gene3D" id="3.40.50.20">
    <property type="match status" value="1"/>
</dbReference>
<dbReference type="InterPro" id="IPR001451">
    <property type="entry name" value="Hexapep"/>
</dbReference>
<protein>
    <submittedName>
        <fullName evidence="5">Sugar O-acyltransferase, sialic acid O-acetyltransferase NeuD family</fullName>
    </submittedName>
</protein>
<proteinExistence type="inferred from homology"/>
<evidence type="ECO:0000256" key="2">
    <source>
        <dbReference type="PIRSR" id="PIRSR620019-1"/>
    </source>
</evidence>
<reference evidence="5 6" key="1">
    <citation type="submission" date="2016-10" db="EMBL/GenBank/DDBJ databases">
        <authorList>
            <person name="de Groot N.N."/>
        </authorList>
    </citation>
    <scope>NUCLEOTIDE SEQUENCE [LARGE SCALE GENOMIC DNA]</scope>
    <source>
        <strain evidence="5 6">DSM 19033</strain>
    </source>
</reference>
<dbReference type="PANTHER" id="PTHR43300">
    <property type="entry name" value="ACETYLTRANSFERASE"/>
    <property type="match status" value="1"/>
</dbReference>
<keyword evidence="5" id="KW-0012">Acyltransferase</keyword>
<dbReference type="SUPFAM" id="SSF51161">
    <property type="entry name" value="Trimeric LpxA-like enzymes"/>
    <property type="match status" value="1"/>
</dbReference>
<dbReference type="InterPro" id="IPR041561">
    <property type="entry name" value="PglD_N"/>
</dbReference>
<dbReference type="GO" id="GO:0016746">
    <property type="term" value="F:acyltransferase activity"/>
    <property type="evidence" value="ECO:0007669"/>
    <property type="project" value="UniProtKB-KW"/>
</dbReference>
<feature type="active site" description="Proton acceptor" evidence="2">
    <location>
        <position position="141"/>
    </location>
</feature>
<feature type="site" description="Increases basicity of active site His" evidence="2">
    <location>
        <position position="142"/>
    </location>
</feature>
<feature type="binding site" evidence="3">
    <location>
        <position position="150"/>
    </location>
    <ligand>
        <name>acetyl-CoA</name>
        <dbReference type="ChEBI" id="CHEBI:57288"/>
    </ligand>
</feature>
<evidence type="ECO:0000313" key="5">
    <source>
        <dbReference type="EMBL" id="SEA99971.1"/>
    </source>
</evidence>
<keyword evidence="5" id="KW-0808">Transferase</keyword>
<keyword evidence="6" id="KW-1185">Reference proteome</keyword>
<dbReference type="InterPro" id="IPR020019">
    <property type="entry name" value="AcTrfase_PglD-like"/>
</dbReference>
<dbReference type="Pfam" id="PF00132">
    <property type="entry name" value="Hexapep"/>
    <property type="match status" value="2"/>
</dbReference>
<evidence type="ECO:0000256" key="3">
    <source>
        <dbReference type="PIRSR" id="PIRSR620019-2"/>
    </source>
</evidence>
<evidence type="ECO:0000259" key="4">
    <source>
        <dbReference type="Pfam" id="PF17836"/>
    </source>
</evidence>
<comment type="similarity">
    <text evidence="1">Belongs to the transferase hexapeptide repeat family.</text>
</comment>
<dbReference type="Proteomes" id="UP000198850">
    <property type="component" value="Unassembled WGS sequence"/>
</dbReference>
<dbReference type="InterPro" id="IPR011004">
    <property type="entry name" value="Trimer_LpxA-like_sf"/>
</dbReference>
<dbReference type="NCBIfam" id="TIGR03570">
    <property type="entry name" value="NeuD_NnaD"/>
    <property type="match status" value="1"/>
</dbReference>
<dbReference type="EMBL" id="FNRA01000008">
    <property type="protein sequence ID" value="SEA99971.1"/>
    <property type="molecule type" value="Genomic_DNA"/>
</dbReference>
<dbReference type="Pfam" id="PF17836">
    <property type="entry name" value="PglD_N"/>
    <property type="match status" value="1"/>
</dbReference>